<dbReference type="SMART" id="SM00015">
    <property type="entry name" value="IQ"/>
    <property type="match status" value="3"/>
</dbReference>
<dbReference type="GO" id="GO:0003779">
    <property type="term" value="F:actin binding"/>
    <property type="evidence" value="ECO:0007669"/>
    <property type="project" value="UniProtKB-KW"/>
</dbReference>
<protein>
    <submittedName>
        <fullName evidence="10">Uncharacterized protein</fullName>
    </submittedName>
</protein>
<keyword evidence="1 6" id="KW-0547">Nucleotide-binding</keyword>
<feature type="domain" description="Myosin motor" evidence="9">
    <location>
        <begin position="14"/>
        <end position="705"/>
    </location>
</feature>
<dbReference type="GO" id="GO:0030048">
    <property type="term" value="P:actin filament-based movement"/>
    <property type="evidence" value="ECO:0007669"/>
    <property type="project" value="UniProtKB-ARBA"/>
</dbReference>
<dbReference type="CDD" id="cd00821">
    <property type="entry name" value="PH"/>
    <property type="match status" value="1"/>
</dbReference>
<evidence type="ECO:0000313" key="10">
    <source>
        <dbReference type="EMBL" id="KAK3255389.1"/>
    </source>
</evidence>
<name>A0AAE0F9C8_9CHLO</name>
<dbReference type="InterPro" id="IPR000048">
    <property type="entry name" value="IQ_motif_EF-hand-BS"/>
</dbReference>
<evidence type="ECO:0000256" key="7">
    <source>
        <dbReference type="SAM" id="MobiDB-lite"/>
    </source>
</evidence>
<dbReference type="InterPro" id="IPR011993">
    <property type="entry name" value="PH-like_dom_sf"/>
</dbReference>
<dbReference type="EMBL" id="LGRX02022668">
    <property type="protein sequence ID" value="KAK3255389.1"/>
    <property type="molecule type" value="Genomic_DNA"/>
</dbReference>
<dbReference type="Gene3D" id="1.10.10.820">
    <property type="match status" value="1"/>
</dbReference>
<keyword evidence="11" id="KW-1185">Reference proteome</keyword>
<dbReference type="PRINTS" id="PR00193">
    <property type="entry name" value="MYOSINHEAVY"/>
</dbReference>
<keyword evidence="4 6" id="KW-0505">Motor protein</keyword>
<dbReference type="FunFam" id="1.10.10.820:FF:000001">
    <property type="entry name" value="Myosin heavy chain"/>
    <property type="match status" value="1"/>
</dbReference>
<dbReference type="CDD" id="cd00124">
    <property type="entry name" value="MYSc"/>
    <property type="match status" value="1"/>
</dbReference>
<reference evidence="10 11" key="1">
    <citation type="journal article" date="2015" name="Genome Biol. Evol.">
        <title>Comparative Genomics of a Bacterivorous Green Alga Reveals Evolutionary Causalities and Consequences of Phago-Mixotrophic Mode of Nutrition.</title>
        <authorList>
            <person name="Burns J.A."/>
            <person name="Paasch A."/>
            <person name="Narechania A."/>
            <person name="Kim E."/>
        </authorList>
    </citation>
    <scope>NUCLEOTIDE SEQUENCE [LARGE SCALE GENOMIC DNA]</scope>
    <source>
        <strain evidence="10 11">PLY_AMNH</strain>
    </source>
</reference>
<dbReference type="PROSITE" id="PS50003">
    <property type="entry name" value="PH_DOMAIN"/>
    <property type="match status" value="1"/>
</dbReference>
<proteinExistence type="inferred from homology"/>
<dbReference type="GO" id="GO:0003774">
    <property type="term" value="F:cytoskeletal motor activity"/>
    <property type="evidence" value="ECO:0007669"/>
    <property type="project" value="UniProtKB-UniRule"/>
</dbReference>
<evidence type="ECO:0000256" key="3">
    <source>
        <dbReference type="ARBA" id="ARBA00023123"/>
    </source>
</evidence>
<feature type="binding site" evidence="6">
    <location>
        <begin position="108"/>
        <end position="115"/>
    </location>
    <ligand>
        <name>ATP</name>
        <dbReference type="ChEBI" id="CHEBI:30616"/>
    </ligand>
</feature>
<accession>A0AAE0F9C8</accession>
<dbReference type="GO" id="GO:0016459">
    <property type="term" value="C:myosin complex"/>
    <property type="evidence" value="ECO:0007669"/>
    <property type="project" value="UniProtKB-KW"/>
</dbReference>
<dbReference type="Gene3D" id="3.40.850.10">
    <property type="entry name" value="Kinesin motor domain"/>
    <property type="match status" value="1"/>
</dbReference>
<evidence type="ECO:0000256" key="5">
    <source>
        <dbReference type="ARBA" id="ARBA00023203"/>
    </source>
</evidence>
<comment type="similarity">
    <text evidence="6">Belongs to the TRAFAC class myosin-kinesin ATPase superfamily. Myosin family.</text>
</comment>
<feature type="non-terminal residue" evidence="10">
    <location>
        <position position="1253"/>
    </location>
</feature>
<dbReference type="AlphaFoldDB" id="A0AAE0F9C8"/>
<dbReference type="PANTHER" id="PTHR13140">
    <property type="entry name" value="MYOSIN"/>
    <property type="match status" value="1"/>
</dbReference>
<dbReference type="SUPFAM" id="SSF52540">
    <property type="entry name" value="P-loop containing nucleoside triphosphate hydrolases"/>
    <property type="match status" value="1"/>
</dbReference>
<dbReference type="Proteomes" id="UP001190700">
    <property type="component" value="Unassembled WGS sequence"/>
</dbReference>
<gene>
    <name evidence="10" type="ORF">CYMTET_35425</name>
</gene>
<keyword evidence="3 6" id="KW-0518">Myosin</keyword>
<dbReference type="Gene3D" id="1.20.58.530">
    <property type="match status" value="1"/>
</dbReference>
<dbReference type="Pfam" id="PF00063">
    <property type="entry name" value="Myosin_head"/>
    <property type="match status" value="2"/>
</dbReference>
<dbReference type="Gene3D" id="1.20.120.720">
    <property type="entry name" value="Myosin VI head, motor domain, U50 subdomain"/>
    <property type="match status" value="1"/>
</dbReference>
<evidence type="ECO:0000256" key="4">
    <source>
        <dbReference type="ARBA" id="ARBA00023175"/>
    </source>
</evidence>
<dbReference type="InterPro" id="IPR036961">
    <property type="entry name" value="Kinesin_motor_dom_sf"/>
</dbReference>
<evidence type="ECO:0000256" key="6">
    <source>
        <dbReference type="PROSITE-ProRule" id="PRU00782"/>
    </source>
</evidence>
<sequence length="1253" mass="140657">MAAEDVDFWQGNSVQVPDMTLLQALTVRSILDTLQKRFERGLVYTSVGDIIVSVNPFRQPNCYEDTIRSRYLRIERSETMPPHAYQCATNAYLRMLKSGKSQQILISGESGAGKTEATKIIMTMLNELGIAKAKDTCSEIASKVMNTNPVLEGFGNAKTVRNKNSSRFGKHMEMQFDAAGCVVGVHFNQYLLEKSRVVSQNPEERNYHIFYQLCSAPADLKQSLGLASAEEYTYLNSNSTQIEGVDDAEEFRITKEAMRRIGVSNESMDSIWRCLAAILHLGNVQFAEQGQGSAIVAGDWKKVAELLAVPADKLQDTLLLVSKGGGRMSIYRSPMDPKAAASNRDALCKHLYSVIFDWLVYSINLSLSSPHFTASVGVLDIFGFECFKLNSFEQLCINYSNETLQDLFMQHALRMEQQIYVKEGIPWENVEIKEGTDCLMLLTGEPGPRVPSLHRVQGGLRDCTRGKPGIMGLLDEGCRINSTDEFVVQSFHAAFRSHACYEEPKRNSAADFVVKHYAGPVIYTIDGCTEKNKDQVSSDLVNLLEKQCQHKIVAQIQKSLLAASKQAGKKPQTLGALQGVSLETLKDRLTQCDCHYIRCLKPNAELQPHKFDAAMMTEQLKYSGVLETIMVRRLGLQIRVPHDNFINSYRCCFPQLQLNPSQPASSQAEEIMKGFKLPAHIWKVGKTLVFLKDAATLIKLDDLRDHAISKYVVRIQACWKGRQARKRRQEFTRLVVQCQAACRCRLAQLHFNQAISAILSIQRSYRASKLRKSKMTNLIDPFLHPPTLQALQADFQWPTDAGDWDNVDDPREEHTTVIRSHTRSRCRQSLIPDESGVVAGLIQEEEQDPPTYSGAVTKEGAGHMRVERAWPMSHWKPCYLVLEKGILACYDSKDLGELYSTIPLRGQRVETVEKTKSEVTFTLIQDATPSSQGRAFLSRSVTTRMKAGKQTFKAAEESGELVTPPQRPLSAPSVCLHARRSPAASSSSPPSPLAVQSTRRRVTGRWLLPALPPPSVHWAPLDMSKLSNMKKNGKSLKRSSILVDTEKWVPVIEESIEECSLVGQWEDRKRGVGSGKTPQRVIKEGLMFKSRDRRNWQQRYLELTVGGLLRYYAGVGDRKTLRGVLDVSYATVMIQEGQKAESKLLEVLHSRVNGEMDVGRNELYLRHEVPEVVEDWQRALKQLGCAKHSVSQPQEDLEQHVEVHRADGPPIVIDVDECPTAGDVKSKLCSRFEIKNPEMYAVLECSPLTKNFQ</sequence>
<dbReference type="SUPFAM" id="SSF50729">
    <property type="entry name" value="PH domain-like"/>
    <property type="match status" value="2"/>
</dbReference>
<feature type="domain" description="PH" evidence="8">
    <location>
        <begin position="1080"/>
        <end position="1185"/>
    </location>
</feature>
<dbReference type="PROSITE" id="PS50096">
    <property type="entry name" value="IQ"/>
    <property type="match status" value="1"/>
</dbReference>
<comment type="caution">
    <text evidence="10">The sequence shown here is derived from an EMBL/GenBank/DDBJ whole genome shotgun (WGS) entry which is preliminary data.</text>
</comment>
<dbReference type="InterPro" id="IPR027417">
    <property type="entry name" value="P-loop_NTPase"/>
</dbReference>
<feature type="region of interest" description="Actin-binding" evidence="6">
    <location>
        <begin position="582"/>
        <end position="604"/>
    </location>
</feature>
<feature type="region of interest" description="Disordered" evidence="7">
    <location>
        <begin position="977"/>
        <end position="998"/>
    </location>
</feature>
<keyword evidence="5 6" id="KW-0009">Actin-binding</keyword>
<dbReference type="SMART" id="SM00233">
    <property type="entry name" value="PH"/>
    <property type="match status" value="2"/>
</dbReference>
<dbReference type="SMART" id="SM00242">
    <property type="entry name" value="MYSc"/>
    <property type="match status" value="1"/>
</dbReference>
<evidence type="ECO:0000259" key="8">
    <source>
        <dbReference type="PROSITE" id="PS50003"/>
    </source>
</evidence>
<dbReference type="InterPro" id="IPR001609">
    <property type="entry name" value="Myosin_head_motor_dom-like"/>
</dbReference>
<organism evidence="10 11">
    <name type="scientific">Cymbomonas tetramitiformis</name>
    <dbReference type="NCBI Taxonomy" id="36881"/>
    <lineage>
        <taxon>Eukaryota</taxon>
        <taxon>Viridiplantae</taxon>
        <taxon>Chlorophyta</taxon>
        <taxon>Pyramimonadophyceae</taxon>
        <taxon>Pyramimonadales</taxon>
        <taxon>Pyramimonadaceae</taxon>
        <taxon>Cymbomonas</taxon>
    </lineage>
</organism>
<dbReference type="Gene3D" id="1.20.5.4820">
    <property type="match status" value="1"/>
</dbReference>
<dbReference type="PROSITE" id="PS51456">
    <property type="entry name" value="MYOSIN_MOTOR"/>
    <property type="match status" value="1"/>
</dbReference>
<dbReference type="GO" id="GO:0005524">
    <property type="term" value="F:ATP binding"/>
    <property type="evidence" value="ECO:0007669"/>
    <property type="project" value="UniProtKB-UniRule"/>
</dbReference>
<keyword evidence="2 6" id="KW-0067">ATP-binding</keyword>
<evidence type="ECO:0000256" key="1">
    <source>
        <dbReference type="ARBA" id="ARBA00022741"/>
    </source>
</evidence>
<dbReference type="Gene3D" id="2.30.29.30">
    <property type="entry name" value="Pleckstrin-homology domain (PH domain)/Phosphotyrosine-binding domain (PTB)"/>
    <property type="match status" value="2"/>
</dbReference>
<evidence type="ECO:0000256" key="2">
    <source>
        <dbReference type="ARBA" id="ARBA00022840"/>
    </source>
</evidence>
<dbReference type="InterPro" id="IPR001849">
    <property type="entry name" value="PH_domain"/>
</dbReference>
<evidence type="ECO:0000259" key="9">
    <source>
        <dbReference type="PROSITE" id="PS51456"/>
    </source>
</evidence>
<evidence type="ECO:0000313" key="11">
    <source>
        <dbReference type="Proteomes" id="UP001190700"/>
    </source>
</evidence>